<evidence type="ECO:0000256" key="7">
    <source>
        <dbReference type="ARBA" id="ARBA00022842"/>
    </source>
</evidence>
<organism evidence="10 11">
    <name type="scientific">Anseongella ginsenosidimutans</name>
    <dbReference type="NCBI Taxonomy" id="496056"/>
    <lineage>
        <taxon>Bacteria</taxon>
        <taxon>Pseudomonadati</taxon>
        <taxon>Bacteroidota</taxon>
        <taxon>Sphingobacteriia</taxon>
        <taxon>Sphingobacteriales</taxon>
        <taxon>Sphingobacteriaceae</taxon>
        <taxon>Anseongella</taxon>
    </lineage>
</organism>
<evidence type="ECO:0000256" key="2">
    <source>
        <dbReference type="ARBA" id="ARBA00001946"/>
    </source>
</evidence>
<dbReference type="PROSITE" id="PS50972">
    <property type="entry name" value="PTERIN_BINDING"/>
    <property type="match status" value="1"/>
</dbReference>
<keyword evidence="8" id="KW-0289">Folate biosynthesis</keyword>
<dbReference type="RefSeq" id="WP_132127873.1">
    <property type="nucleotide sequence ID" value="NZ_CP042432.1"/>
</dbReference>
<dbReference type="Proteomes" id="UP000295807">
    <property type="component" value="Unassembled WGS sequence"/>
</dbReference>
<gene>
    <name evidence="10" type="ORF">EDD80_101650</name>
</gene>
<keyword evidence="7" id="KW-0460">Magnesium</keyword>
<protein>
    <recommendedName>
        <fullName evidence="4">dihydropteroate synthase</fullName>
        <ecNumber evidence="4">2.5.1.15</ecNumber>
    </recommendedName>
</protein>
<name>A0A4R3KXA0_9SPHI</name>
<dbReference type="GO" id="GO:0046654">
    <property type="term" value="P:tetrahydrofolate biosynthetic process"/>
    <property type="evidence" value="ECO:0007669"/>
    <property type="project" value="TreeGrafter"/>
</dbReference>
<dbReference type="EMBL" id="SMAD01000001">
    <property type="protein sequence ID" value="TCS90449.1"/>
    <property type="molecule type" value="Genomic_DNA"/>
</dbReference>
<dbReference type="InterPro" id="IPR006390">
    <property type="entry name" value="DHP_synth_dom"/>
</dbReference>
<evidence type="ECO:0000313" key="10">
    <source>
        <dbReference type="EMBL" id="TCS90449.1"/>
    </source>
</evidence>
<proteinExistence type="predicted"/>
<dbReference type="GO" id="GO:0005829">
    <property type="term" value="C:cytosol"/>
    <property type="evidence" value="ECO:0007669"/>
    <property type="project" value="TreeGrafter"/>
</dbReference>
<dbReference type="InterPro" id="IPR011005">
    <property type="entry name" value="Dihydropteroate_synth-like_sf"/>
</dbReference>
<reference evidence="10 11" key="1">
    <citation type="submission" date="2019-03" db="EMBL/GenBank/DDBJ databases">
        <title>Genomic Encyclopedia of Type Strains, Phase IV (KMG-IV): sequencing the most valuable type-strain genomes for metagenomic binning, comparative biology and taxonomic classification.</title>
        <authorList>
            <person name="Goeker M."/>
        </authorList>
    </citation>
    <scope>NUCLEOTIDE SEQUENCE [LARGE SCALE GENOMIC DNA]</scope>
    <source>
        <strain evidence="10 11">DSM 21100</strain>
    </source>
</reference>
<dbReference type="GO" id="GO:0046656">
    <property type="term" value="P:folic acid biosynthetic process"/>
    <property type="evidence" value="ECO:0007669"/>
    <property type="project" value="UniProtKB-KW"/>
</dbReference>
<evidence type="ECO:0000256" key="8">
    <source>
        <dbReference type="ARBA" id="ARBA00022909"/>
    </source>
</evidence>
<evidence type="ECO:0000256" key="5">
    <source>
        <dbReference type="ARBA" id="ARBA00022679"/>
    </source>
</evidence>
<dbReference type="NCBIfam" id="TIGR01496">
    <property type="entry name" value="DHPS"/>
    <property type="match status" value="1"/>
</dbReference>
<dbReference type="AlphaFoldDB" id="A0A4R3KXA0"/>
<comment type="catalytic activity">
    <reaction evidence="1">
        <text>(7,8-dihydropterin-6-yl)methyl diphosphate + 4-aminobenzoate = 7,8-dihydropteroate + diphosphate</text>
        <dbReference type="Rhea" id="RHEA:19949"/>
        <dbReference type="ChEBI" id="CHEBI:17836"/>
        <dbReference type="ChEBI" id="CHEBI:17839"/>
        <dbReference type="ChEBI" id="CHEBI:33019"/>
        <dbReference type="ChEBI" id="CHEBI:72950"/>
        <dbReference type="EC" id="2.5.1.15"/>
    </reaction>
</comment>
<comment type="cofactor">
    <cofactor evidence="2">
        <name>Mg(2+)</name>
        <dbReference type="ChEBI" id="CHEBI:18420"/>
    </cofactor>
</comment>
<comment type="caution">
    <text evidence="10">The sequence shown here is derived from an EMBL/GenBank/DDBJ whole genome shotgun (WGS) entry which is preliminary data.</text>
</comment>
<dbReference type="EC" id="2.5.1.15" evidence="4"/>
<dbReference type="InterPro" id="IPR000489">
    <property type="entry name" value="Pterin-binding_dom"/>
</dbReference>
<dbReference type="CDD" id="cd00739">
    <property type="entry name" value="DHPS"/>
    <property type="match status" value="1"/>
</dbReference>
<dbReference type="Pfam" id="PF00809">
    <property type="entry name" value="Pterin_bind"/>
    <property type="match status" value="1"/>
</dbReference>
<evidence type="ECO:0000256" key="1">
    <source>
        <dbReference type="ARBA" id="ARBA00000012"/>
    </source>
</evidence>
<sequence>MYTINCKGKLFSLDVPRVMGIINLTPDSFYEGSRHMPVESALRKAGEMLEQGAAFLDLGAYSSRPDAEDISMEEESSRLLPVLKAIAKRFPEAIISVDTFRAEVARRAVAEGAAMINDISGGQLDEKMFETAASLQVPYIIMHMRGTPQTMARENQYQDICGDLVTYFSKAIRRLRSLGVNDLIIDPGFGFAKHPAQSFELLRRLDELRVLDCPLLAGLSRKSMLYRTLGTGPEETLTATNVAGMIALERGARILRVHDVKEALETVKIFSTLQHN</sequence>
<dbReference type="InterPro" id="IPR045031">
    <property type="entry name" value="DHP_synth-like"/>
</dbReference>
<dbReference type="PANTHER" id="PTHR20941:SF1">
    <property type="entry name" value="FOLIC ACID SYNTHESIS PROTEIN FOL1"/>
    <property type="match status" value="1"/>
</dbReference>
<evidence type="ECO:0000259" key="9">
    <source>
        <dbReference type="PROSITE" id="PS50972"/>
    </source>
</evidence>
<evidence type="ECO:0000256" key="6">
    <source>
        <dbReference type="ARBA" id="ARBA00022723"/>
    </source>
</evidence>
<dbReference type="OrthoDB" id="9811744at2"/>
<dbReference type="SUPFAM" id="SSF51717">
    <property type="entry name" value="Dihydropteroate synthetase-like"/>
    <property type="match status" value="1"/>
</dbReference>
<evidence type="ECO:0000256" key="4">
    <source>
        <dbReference type="ARBA" id="ARBA00012458"/>
    </source>
</evidence>
<evidence type="ECO:0000256" key="3">
    <source>
        <dbReference type="ARBA" id="ARBA00004763"/>
    </source>
</evidence>
<dbReference type="PANTHER" id="PTHR20941">
    <property type="entry name" value="FOLATE SYNTHESIS PROTEINS"/>
    <property type="match status" value="1"/>
</dbReference>
<keyword evidence="11" id="KW-1185">Reference proteome</keyword>
<evidence type="ECO:0000313" key="11">
    <source>
        <dbReference type="Proteomes" id="UP000295807"/>
    </source>
</evidence>
<dbReference type="GO" id="GO:0004156">
    <property type="term" value="F:dihydropteroate synthase activity"/>
    <property type="evidence" value="ECO:0007669"/>
    <property type="project" value="UniProtKB-EC"/>
</dbReference>
<feature type="domain" description="Pterin-binding" evidence="9">
    <location>
        <begin position="16"/>
        <end position="268"/>
    </location>
</feature>
<dbReference type="GO" id="GO:0046872">
    <property type="term" value="F:metal ion binding"/>
    <property type="evidence" value="ECO:0007669"/>
    <property type="project" value="UniProtKB-KW"/>
</dbReference>
<accession>A0A4R3KXA0</accession>
<keyword evidence="6" id="KW-0479">Metal-binding</keyword>
<dbReference type="Gene3D" id="3.20.20.20">
    <property type="entry name" value="Dihydropteroate synthase-like"/>
    <property type="match status" value="1"/>
</dbReference>
<keyword evidence="5" id="KW-0808">Transferase</keyword>
<comment type="pathway">
    <text evidence="3">Cofactor biosynthesis; tetrahydrofolate biosynthesis; 7,8-dihydrofolate from 2-amino-4-hydroxy-6-hydroxymethyl-7,8-dihydropteridine diphosphate and 4-aminobenzoate: step 1/2.</text>
</comment>